<reference evidence="2 3" key="1">
    <citation type="submission" date="2022-03" db="EMBL/GenBank/DDBJ databases">
        <authorList>
            <person name="Nunn A."/>
            <person name="Chopra R."/>
            <person name="Nunn A."/>
            <person name="Contreras Garrido A."/>
        </authorList>
    </citation>
    <scope>NUCLEOTIDE SEQUENCE [LARGE SCALE GENOMIC DNA]</scope>
</reference>
<evidence type="ECO:0000256" key="1">
    <source>
        <dbReference type="SAM" id="MobiDB-lite"/>
    </source>
</evidence>
<feature type="region of interest" description="Disordered" evidence="1">
    <location>
        <begin position="305"/>
        <end position="347"/>
    </location>
</feature>
<dbReference type="AlphaFoldDB" id="A0AAU9R706"/>
<dbReference type="Proteomes" id="UP000836841">
    <property type="component" value="Chromosome 1"/>
</dbReference>
<sequence>MAMVVPFREGMSVAELKENVLAEFFGNDSFGKSISLSYWPPNSSELVTAYNTPVAGGKRKSVFEEEGSYAKNGRNAEMYDGYGSSAGSKTFPLEVDDEEILSHVEMTEEKRRRERSEVADGDCTTEKFESDSEGSGQSFDEDINVQPMGCDNDFWEPLLDDSYGGSNAAEFMCPPAEEGDNKVNEPRRIIFFSTNSAFDHSVLTGEGSVDDAACKKEGSCGSGYKGVDNVGGENWAGPMEIVKDGFKAGSSGSVGGRNVVDGFCGNNSTGRRRMGEEKIDNFCVDENWLGDGRCNGMDSCLGTRNSGPGARSNERQDDTRKKAGRQKETRYPSVGEIPVSRVKKEKPNKCGCCRNPGHNRTSCPHPK</sequence>
<proteinExistence type="predicted"/>
<accession>A0AAU9R706</accession>
<organism evidence="2 3">
    <name type="scientific">Thlaspi arvense</name>
    <name type="common">Field penny-cress</name>
    <dbReference type="NCBI Taxonomy" id="13288"/>
    <lineage>
        <taxon>Eukaryota</taxon>
        <taxon>Viridiplantae</taxon>
        <taxon>Streptophyta</taxon>
        <taxon>Embryophyta</taxon>
        <taxon>Tracheophyta</taxon>
        <taxon>Spermatophyta</taxon>
        <taxon>Magnoliopsida</taxon>
        <taxon>eudicotyledons</taxon>
        <taxon>Gunneridae</taxon>
        <taxon>Pentapetalae</taxon>
        <taxon>rosids</taxon>
        <taxon>malvids</taxon>
        <taxon>Brassicales</taxon>
        <taxon>Brassicaceae</taxon>
        <taxon>Thlaspideae</taxon>
        <taxon>Thlaspi</taxon>
    </lineage>
</organism>
<evidence type="ECO:0000313" key="2">
    <source>
        <dbReference type="EMBL" id="CAH2034812.1"/>
    </source>
</evidence>
<protein>
    <submittedName>
        <fullName evidence="2">Uncharacterized protein</fullName>
    </submittedName>
</protein>
<gene>
    <name evidence="2" type="ORF">TAV2_LOCUS3224</name>
</gene>
<name>A0AAU9R706_THLAR</name>
<dbReference type="EMBL" id="OU466857">
    <property type="protein sequence ID" value="CAH2034812.1"/>
    <property type="molecule type" value="Genomic_DNA"/>
</dbReference>
<feature type="compositionally biased region" description="Basic and acidic residues" evidence="1">
    <location>
        <begin position="107"/>
        <end position="130"/>
    </location>
</feature>
<evidence type="ECO:0000313" key="3">
    <source>
        <dbReference type="Proteomes" id="UP000836841"/>
    </source>
</evidence>
<feature type="compositionally biased region" description="Basic and acidic residues" evidence="1">
    <location>
        <begin position="312"/>
        <end position="330"/>
    </location>
</feature>
<keyword evidence="3" id="KW-1185">Reference proteome</keyword>
<feature type="region of interest" description="Disordered" evidence="1">
    <location>
        <begin position="107"/>
        <end position="139"/>
    </location>
</feature>